<comment type="similarity">
    <text evidence="1">Belongs to the aldehyde dehydrogenase family.</text>
</comment>
<dbReference type="AlphaFoldDB" id="M0MGG4"/>
<dbReference type="PANTHER" id="PTHR42986:SF1">
    <property type="entry name" value="BENZALDEHYDE DEHYDROGENASE YFMT"/>
    <property type="match status" value="1"/>
</dbReference>
<dbReference type="InterPro" id="IPR015590">
    <property type="entry name" value="Aldehyde_DH_dom"/>
</dbReference>
<comment type="caution">
    <text evidence="6">The sequence shown here is derived from an EMBL/GenBank/DDBJ whole genome shotgun (WGS) entry which is preliminary data.</text>
</comment>
<dbReference type="InterPro" id="IPR016162">
    <property type="entry name" value="Ald_DH_N"/>
</dbReference>
<dbReference type="OrthoDB" id="6342at2157"/>
<dbReference type="Gene3D" id="3.40.309.10">
    <property type="entry name" value="Aldehyde Dehydrogenase, Chain A, domain 2"/>
    <property type="match status" value="1"/>
</dbReference>
<dbReference type="EMBL" id="AOMD01000021">
    <property type="protein sequence ID" value="EMA44832.1"/>
    <property type="molecule type" value="Genomic_DNA"/>
</dbReference>
<keyword evidence="3" id="KW-0560">Oxidoreductase</keyword>
<keyword evidence="7" id="KW-1185">Reference proteome</keyword>
<dbReference type="FunFam" id="3.40.309.10:FF:000009">
    <property type="entry name" value="Aldehyde dehydrogenase A"/>
    <property type="match status" value="1"/>
</dbReference>
<dbReference type="InterPro" id="IPR016163">
    <property type="entry name" value="Ald_DH_C"/>
</dbReference>
<name>M0MGG4_9EURY</name>
<dbReference type="Gene3D" id="3.40.605.10">
    <property type="entry name" value="Aldehyde Dehydrogenase, Chain A, domain 1"/>
    <property type="match status" value="1"/>
</dbReference>
<dbReference type="Pfam" id="PF00171">
    <property type="entry name" value="Aldedh"/>
    <property type="match status" value="1"/>
</dbReference>
<proteinExistence type="inferred from homology"/>
<evidence type="ECO:0000256" key="1">
    <source>
        <dbReference type="ARBA" id="ARBA00009986"/>
    </source>
</evidence>
<keyword evidence="4" id="KW-0520">NAD</keyword>
<dbReference type="STRING" id="1227455.C449_09244"/>
<evidence type="ECO:0000256" key="2">
    <source>
        <dbReference type="ARBA" id="ARBA00011881"/>
    </source>
</evidence>
<dbReference type="FunFam" id="3.40.605.10:FF:000007">
    <property type="entry name" value="NAD/NADP-dependent betaine aldehyde dehydrogenase"/>
    <property type="match status" value="1"/>
</dbReference>
<dbReference type="Proteomes" id="UP000011669">
    <property type="component" value="Unassembled WGS sequence"/>
</dbReference>
<organism evidence="6 7">
    <name type="scientific">Halococcus saccharolyticus DSM 5350</name>
    <dbReference type="NCBI Taxonomy" id="1227455"/>
    <lineage>
        <taxon>Archaea</taxon>
        <taxon>Methanobacteriati</taxon>
        <taxon>Methanobacteriota</taxon>
        <taxon>Stenosarchaea group</taxon>
        <taxon>Halobacteria</taxon>
        <taxon>Halobacteriales</taxon>
        <taxon>Halococcaceae</taxon>
        <taxon>Halococcus</taxon>
    </lineage>
</organism>
<protein>
    <submittedName>
        <fullName evidence="6">Aldehyde dehydrogenase</fullName>
    </submittedName>
</protein>
<dbReference type="RefSeq" id="WP_006077702.1">
    <property type="nucleotide sequence ID" value="NZ_AOMD01000021.1"/>
</dbReference>
<dbReference type="PATRIC" id="fig|1227455.4.peg.1892"/>
<sequence>MSQSTQAERPDISVDAEWNRLYLDGEHSPTGHDSFVVENPATHEQIATVPKGTIDDIDEAYETATAAQAEWAERSPGERAAVVSRAVEVLRDNRESIIELLAVESGAAKIKGASEFESAVGITQEAASFPTRISGDHRASNIDGKQNFVKREPVGVVGVISPWNFPLHLSIRAVAPALAAGNGVVLKPASDTPITGGLLIARVFEAAGLPDGLLNVVPGRGSEIGDRMAGHPAAGVVAFTGSTAVGRRVAKQAVDHLAYPAMELGGNGPHVVLEDADVEEAVDAGAFGTFLHQGQICISINRHLVHESRYDDYVDALAEKANSLPVGDPTVKNTVIGPIINESQRDQMLGYIEETVEAGATLETGGAAVSLDDIEGTTRAGELDAETALGDATGPFVLPTVLSGATNEMAAACNEHFGPVAPVIPFADTDDAVELANDTEYGLAASVYGDDVGRAQQIADRIDAGMVHVNDQPVNDEPHVPFGGYKASGIGRFNGEYVLEEVTRSKWISVQNEPREYPF</sequence>
<evidence type="ECO:0000256" key="3">
    <source>
        <dbReference type="ARBA" id="ARBA00023002"/>
    </source>
</evidence>
<evidence type="ECO:0000313" key="7">
    <source>
        <dbReference type="Proteomes" id="UP000011669"/>
    </source>
</evidence>
<dbReference type="GO" id="GO:0016620">
    <property type="term" value="F:oxidoreductase activity, acting on the aldehyde or oxo group of donors, NAD or NADP as acceptor"/>
    <property type="evidence" value="ECO:0007669"/>
    <property type="project" value="InterPro"/>
</dbReference>
<comment type="subunit">
    <text evidence="2">Homotetramer.</text>
</comment>
<reference evidence="6 7" key="1">
    <citation type="journal article" date="2014" name="PLoS Genet.">
        <title>Phylogenetically driven sequencing of extremely halophilic archaea reveals strategies for static and dynamic osmo-response.</title>
        <authorList>
            <person name="Becker E.A."/>
            <person name="Seitzer P.M."/>
            <person name="Tritt A."/>
            <person name="Larsen D."/>
            <person name="Krusor M."/>
            <person name="Yao A.I."/>
            <person name="Wu D."/>
            <person name="Madern D."/>
            <person name="Eisen J.A."/>
            <person name="Darling A.E."/>
            <person name="Facciotti M.T."/>
        </authorList>
    </citation>
    <scope>NUCLEOTIDE SEQUENCE [LARGE SCALE GENOMIC DNA]</scope>
    <source>
        <strain evidence="6 7">DSM 5350</strain>
    </source>
</reference>
<evidence type="ECO:0000256" key="4">
    <source>
        <dbReference type="ARBA" id="ARBA00023027"/>
    </source>
</evidence>
<dbReference type="SUPFAM" id="SSF53720">
    <property type="entry name" value="ALDH-like"/>
    <property type="match status" value="1"/>
</dbReference>
<gene>
    <name evidence="6" type="ORF">C449_09244</name>
</gene>
<feature type="domain" description="Aldehyde dehydrogenase" evidence="5">
    <location>
        <begin position="33"/>
        <end position="508"/>
    </location>
</feature>
<evidence type="ECO:0000313" key="6">
    <source>
        <dbReference type="EMBL" id="EMA44832.1"/>
    </source>
</evidence>
<dbReference type="InParanoid" id="M0MGG4"/>
<dbReference type="PANTHER" id="PTHR42986">
    <property type="entry name" value="BENZALDEHYDE DEHYDROGENASE YFMT"/>
    <property type="match status" value="1"/>
</dbReference>
<dbReference type="InterPro" id="IPR016161">
    <property type="entry name" value="Ald_DH/histidinol_DH"/>
</dbReference>
<evidence type="ECO:0000259" key="5">
    <source>
        <dbReference type="Pfam" id="PF00171"/>
    </source>
</evidence>
<accession>M0MGG4</accession>